<evidence type="ECO:0000313" key="2">
    <source>
        <dbReference type="EMBL" id="ASJ23704.1"/>
    </source>
</evidence>
<sequence>MGTSDLQSLRDAATLPALPALPRWELRDDGLWYIDGRIDPDTGKVHERAPLWLCGRLELVGCGADDAGHQYRIARWERQGNRNTVTIALPNAEVGEREGWYKLRDGGLEIATNRTAQSHLATWLQRGGNMDWHEIAYKTGWQHGAFVMPDGEMVGTPDVPVFFNGKSDRKDAYRPSGTLDDWIATVGRLSLGNALPMTAIACALAGPLLSVVGMRDGIGLHLYTLTSSGKSTCGDVAASVWGDPARTMRSWSSTGLAVSNEAEQVNDTLLYMDEIGSGNARNIGPAIYSALNGVAKMQGAKDGGNRPFRTWKVAMISTGEVRMSQFLAEGGQVVKGGQEIRLLDIPADAGRYRAFDCLHEFADGTRLDESGRPVDPGEAFSLALTEAARHHYGHAGRAWVQWIAANRPTIPDEVKAIQARLLADLPDGAAPAVRRATRKFGLLAAAAILASRAGLTGWSEQEAFEGVHGGWALWLDAFGIEDRDDTRLIEQADGVLLANQFGRFIQLPVDETRGESASHSIMGRWRIEEDGRVLFLVQPHAFKNEVIAGFEPRHACTVLHRAGRLKRFGNEWTRWAGKNVGRVYHMYATPAGDENGEKLPV</sequence>
<dbReference type="InterPro" id="IPR009270">
    <property type="entry name" value="DUF927"/>
</dbReference>
<dbReference type="Pfam" id="PF06048">
    <property type="entry name" value="DUF927"/>
    <property type="match status" value="1"/>
</dbReference>
<dbReference type="OrthoDB" id="784829at2"/>
<dbReference type="EMBL" id="CP022115">
    <property type="protein sequence ID" value="ASJ23704.1"/>
    <property type="molecule type" value="Genomic_DNA"/>
</dbReference>
<evidence type="ECO:0000313" key="3">
    <source>
        <dbReference type="Proteomes" id="UP000197424"/>
    </source>
</evidence>
<feature type="domain" description="DUF927" evidence="1">
    <location>
        <begin position="25"/>
        <end position="307"/>
    </location>
</feature>
<name>A0A248LGV7_9NEIS</name>
<organism evidence="2 3">
    <name type="scientific">Laribacter hongkongensis</name>
    <dbReference type="NCBI Taxonomy" id="168471"/>
    <lineage>
        <taxon>Bacteria</taxon>
        <taxon>Pseudomonadati</taxon>
        <taxon>Pseudomonadota</taxon>
        <taxon>Betaproteobacteria</taxon>
        <taxon>Neisseriales</taxon>
        <taxon>Aquaspirillaceae</taxon>
        <taxon>Laribacter</taxon>
    </lineage>
</organism>
<accession>A0A248LGV7</accession>
<reference evidence="3" key="1">
    <citation type="submission" date="2017-06" db="EMBL/GenBank/DDBJ databases">
        <title>Whole genome sequence of Laribacter hongkongensis LHGZ1.</title>
        <authorList>
            <person name="Chen D."/>
            <person name="Wu H."/>
            <person name="Chen J."/>
        </authorList>
    </citation>
    <scope>NUCLEOTIDE SEQUENCE [LARGE SCALE GENOMIC DNA]</scope>
    <source>
        <strain evidence="3">LHGZ1</strain>
    </source>
</reference>
<dbReference type="AlphaFoldDB" id="A0A248LGV7"/>
<proteinExistence type="predicted"/>
<protein>
    <submittedName>
        <fullName evidence="2">DUF927 domain containing protein</fullName>
    </submittedName>
</protein>
<dbReference type="Proteomes" id="UP000197424">
    <property type="component" value="Chromosome"/>
</dbReference>
<evidence type="ECO:0000259" key="1">
    <source>
        <dbReference type="Pfam" id="PF06048"/>
    </source>
</evidence>
<gene>
    <name evidence="2" type="ORF">LHGZ1_0873</name>
</gene>
<dbReference type="RefSeq" id="WP_088860249.1">
    <property type="nucleotide sequence ID" value="NZ_CP022115.1"/>
</dbReference>